<feature type="chain" id="PRO_5042141914" description="Antifungal protein" evidence="1">
    <location>
        <begin position="21"/>
        <end position="75"/>
    </location>
</feature>
<evidence type="ECO:0008006" key="4">
    <source>
        <dbReference type="Google" id="ProtNLM"/>
    </source>
</evidence>
<evidence type="ECO:0000313" key="3">
    <source>
        <dbReference type="Proteomes" id="UP001278766"/>
    </source>
</evidence>
<dbReference type="Proteomes" id="UP001278766">
    <property type="component" value="Unassembled WGS sequence"/>
</dbReference>
<organism evidence="2 3">
    <name type="scientific">Chaetomium fimeti</name>
    <dbReference type="NCBI Taxonomy" id="1854472"/>
    <lineage>
        <taxon>Eukaryota</taxon>
        <taxon>Fungi</taxon>
        <taxon>Dikarya</taxon>
        <taxon>Ascomycota</taxon>
        <taxon>Pezizomycotina</taxon>
        <taxon>Sordariomycetes</taxon>
        <taxon>Sordariomycetidae</taxon>
        <taxon>Sordariales</taxon>
        <taxon>Chaetomiaceae</taxon>
        <taxon>Chaetomium</taxon>
    </lineage>
</organism>
<reference evidence="2" key="1">
    <citation type="journal article" date="2023" name="Mol. Phylogenet. Evol.">
        <title>Genome-scale phylogeny and comparative genomics of the fungal order Sordariales.</title>
        <authorList>
            <person name="Hensen N."/>
            <person name="Bonometti L."/>
            <person name="Westerberg I."/>
            <person name="Brannstrom I.O."/>
            <person name="Guillou S."/>
            <person name="Cros-Aarteil S."/>
            <person name="Calhoun S."/>
            <person name="Haridas S."/>
            <person name="Kuo A."/>
            <person name="Mondo S."/>
            <person name="Pangilinan J."/>
            <person name="Riley R."/>
            <person name="LaButti K."/>
            <person name="Andreopoulos B."/>
            <person name="Lipzen A."/>
            <person name="Chen C."/>
            <person name="Yan M."/>
            <person name="Daum C."/>
            <person name="Ng V."/>
            <person name="Clum A."/>
            <person name="Steindorff A."/>
            <person name="Ohm R.A."/>
            <person name="Martin F."/>
            <person name="Silar P."/>
            <person name="Natvig D.O."/>
            <person name="Lalanne C."/>
            <person name="Gautier V."/>
            <person name="Ament-Velasquez S.L."/>
            <person name="Kruys A."/>
            <person name="Hutchinson M.I."/>
            <person name="Powell A.J."/>
            <person name="Barry K."/>
            <person name="Miller A.N."/>
            <person name="Grigoriev I.V."/>
            <person name="Debuchy R."/>
            <person name="Gladieux P."/>
            <person name="Hiltunen Thoren M."/>
            <person name="Johannesson H."/>
        </authorList>
    </citation>
    <scope>NUCLEOTIDE SEQUENCE</scope>
    <source>
        <strain evidence="2">CBS 168.71</strain>
    </source>
</reference>
<feature type="signal peptide" evidence="1">
    <location>
        <begin position="1"/>
        <end position="20"/>
    </location>
</feature>
<reference evidence="2" key="2">
    <citation type="submission" date="2023-06" db="EMBL/GenBank/DDBJ databases">
        <authorList>
            <consortium name="Lawrence Berkeley National Laboratory"/>
            <person name="Haridas S."/>
            <person name="Hensen N."/>
            <person name="Bonometti L."/>
            <person name="Westerberg I."/>
            <person name="Brannstrom I.O."/>
            <person name="Guillou S."/>
            <person name="Cros-Aarteil S."/>
            <person name="Calhoun S."/>
            <person name="Kuo A."/>
            <person name="Mondo S."/>
            <person name="Pangilinan J."/>
            <person name="Riley R."/>
            <person name="Labutti K."/>
            <person name="Andreopoulos B."/>
            <person name="Lipzen A."/>
            <person name="Chen C."/>
            <person name="Yanf M."/>
            <person name="Daum C."/>
            <person name="Ng V."/>
            <person name="Clum A."/>
            <person name="Steindorff A."/>
            <person name="Ohm R."/>
            <person name="Martin F."/>
            <person name="Silar P."/>
            <person name="Natvig D."/>
            <person name="Lalanne C."/>
            <person name="Gautier V."/>
            <person name="Ament-Velasquez S.L."/>
            <person name="Kruys A."/>
            <person name="Hutchinson M.I."/>
            <person name="Powell A.J."/>
            <person name="Barry K."/>
            <person name="Miller A.N."/>
            <person name="Grigoriev I.V."/>
            <person name="Debuchy R."/>
            <person name="Gladieux P."/>
            <person name="Thoren M.H."/>
            <person name="Johannesson H."/>
        </authorList>
    </citation>
    <scope>NUCLEOTIDE SEQUENCE</scope>
    <source>
        <strain evidence="2">CBS 168.71</strain>
    </source>
</reference>
<name>A0AAE0HCV3_9PEZI</name>
<dbReference type="AlphaFoldDB" id="A0AAE0HCV3"/>
<protein>
    <recommendedName>
        <fullName evidence="4">Antifungal protein</fullName>
    </recommendedName>
</protein>
<gene>
    <name evidence="2" type="ORF">B0H64DRAFT_443260</name>
</gene>
<proteinExistence type="predicted"/>
<dbReference type="GeneID" id="87843650"/>
<evidence type="ECO:0000313" key="2">
    <source>
        <dbReference type="EMBL" id="KAK3294175.1"/>
    </source>
</evidence>
<comment type="caution">
    <text evidence="2">The sequence shown here is derived from an EMBL/GenBank/DDBJ whole genome shotgun (WGS) entry which is preliminary data.</text>
</comment>
<accession>A0AAE0HCV3</accession>
<keyword evidence="3" id="KW-1185">Reference proteome</keyword>
<keyword evidence="1" id="KW-0732">Signal</keyword>
<dbReference type="EMBL" id="JAUEPN010000005">
    <property type="protein sequence ID" value="KAK3294175.1"/>
    <property type="molecule type" value="Genomic_DNA"/>
</dbReference>
<sequence>MRFTSSIIAAALSLAGGTNAWRQDPNGIWVASKELYRMNTSVIKTSGECAYYHTNRSRHMFKGNCTVYLGDVYCL</sequence>
<dbReference type="RefSeq" id="XP_062657689.1">
    <property type="nucleotide sequence ID" value="XM_062806702.1"/>
</dbReference>
<evidence type="ECO:0000256" key="1">
    <source>
        <dbReference type="SAM" id="SignalP"/>
    </source>
</evidence>